<dbReference type="EMBL" id="JACSRA010000019">
    <property type="protein sequence ID" value="MBD7912123.1"/>
    <property type="molecule type" value="Genomic_DNA"/>
</dbReference>
<organism evidence="1 2">
    <name type="scientific">Clostridium cibarium</name>
    <dbReference type="NCBI Taxonomy" id="2762247"/>
    <lineage>
        <taxon>Bacteria</taxon>
        <taxon>Bacillati</taxon>
        <taxon>Bacillota</taxon>
        <taxon>Clostridia</taxon>
        <taxon>Eubacteriales</taxon>
        <taxon>Clostridiaceae</taxon>
        <taxon>Clostridium</taxon>
    </lineage>
</organism>
<dbReference type="RefSeq" id="WP_143317226.1">
    <property type="nucleotide sequence ID" value="NZ_JACSRA010000019.1"/>
</dbReference>
<evidence type="ECO:0000313" key="2">
    <source>
        <dbReference type="Proteomes" id="UP000627781"/>
    </source>
</evidence>
<gene>
    <name evidence="1" type="ORF">H9661_12225</name>
</gene>
<protein>
    <recommendedName>
        <fullName evidence="3">Peptidase C39-like domain-containing protein</fullName>
    </recommendedName>
</protein>
<evidence type="ECO:0000313" key="1">
    <source>
        <dbReference type="EMBL" id="MBD7912123.1"/>
    </source>
</evidence>
<proteinExistence type="predicted"/>
<keyword evidence="2" id="KW-1185">Reference proteome</keyword>
<reference evidence="1 2" key="1">
    <citation type="submission" date="2020-08" db="EMBL/GenBank/DDBJ databases">
        <title>A Genomic Blueprint of the Chicken Gut Microbiome.</title>
        <authorList>
            <person name="Gilroy R."/>
            <person name="Ravi A."/>
            <person name="Getino M."/>
            <person name="Pursley I."/>
            <person name="Horton D.L."/>
            <person name="Alikhan N.-F."/>
            <person name="Baker D."/>
            <person name="Gharbi K."/>
            <person name="Hall N."/>
            <person name="Watson M."/>
            <person name="Adriaenssens E.M."/>
            <person name="Foster-Nyarko E."/>
            <person name="Jarju S."/>
            <person name="Secka A."/>
            <person name="Antonio M."/>
            <person name="Oren A."/>
            <person name="Chaudhuri R."/>
            <person name="La Ragione R.M."/>
            <person name="Hildebrand F."/>
            <person name="Pallen M.J."/>
        </authorList>
    </citation>
    <scope>NUCLEOTIDE SEQUENCE [LARGE SCALE GENOMIC DNA]</scope>
    <source>
        <strain evidence="1 2">Sa3CVN1</strain>
    </source>
</reference>
<name>A0ABR8PVD3_9CLOT</name>
<comment type="caution">
    <text evidence="1">The sequence shown here is derived from an EMBL/GenBank/DDBJ whole genome shotgun (WGS) entry which is preliminary data.</text>
</comment>
<dbReference type="Proteomes" id="UP000627781">
    <property type="component" value="Unassembled WGS sequence"/>
</dbReference>
<accession>A0ABR8PVD3</accession>
<sequence length="209" mass="24737">MVVCDDIVALKNSEGFLDIFDEKKHYYGGDQKWFKEEAFRRVGCSTVAAANITAYISLRDGDKKLYKFNDMKKDNFIKHMESLGKYIYPDEVLGTISSLYFMDRVIDFAEDRGVRVKSNWITTEYDFDKLKEFIKEALRKDSPVALLMLKNNVLKEFDWHWMTVTRLFENNDKTYLNVSTWGERKVITLEDFYIYSHYGTMTYFDVIIS</sequence>
<evidence type="ECO:0008006" key="3">
    <source>
        <dbReference type="Google" id="ProtNLM"/>
    </source>
</evidence>